<sequence length="81" mass="9033">MKVESGMSVVRTVYISVAEKDAKLGRKRLRFDSVHCLRAGKLSETNFLGLGLLVILHWIGSATEPPSYVHWKPNLGDMSFS</sequence>
<proteinExistence type="predicted"/>
<dbReference type="Proteomes" id="UP000237000">
    <property type="component" value="Unassembled WGS sequence"/>
</dbReference>
<comment type="caution">
    <text evidence="1">The sequence shown here is derived from an EMBL/GenBank/DDBJ whole genome shotgun (WGS) entry which is preliminary data.</text>
</comment>
<gene>
    <name evidence="1" type="ORF">TorRG33x02_231160</name>
</gene>
<dbReference type="AlphaFoldDB" id="A0A2P5E6D2"/>
<protein>
    <submittedName>
        <fullName evidence="1">Uncharacterized protein</fullName>
    </submittedName>
</protein>
<dbReference type="OrthoDB" id="10271040at2759"/>
<dbReference type="InParanoid" id="A0A2P5E6D2"/>
<evidence type="ECO:0000313" key="2">
    <source>
        <dbReference type="Proteomes" id="UP000237000"/>
    </source>
</evidence>
<evidence type="ECO:0000313" key="1">
    <source>
        <dbReference type="EMBL" id="PON81085.1"/>
    </source>
</evidence>
<accession>A0A2P5E6D2</accession>
<name>A0A2P5E6D2_TREOI</name>
<dbReference type="EMBL" id="JXTC01000225">
    <property type="protein sequence ID" value="PON81085.1"/>
    <property type="molecule type" value="Genomic_DNA"/>
</dbReference>
<reference evidence="2" key="1">
    <citation type="submission" date="2016-06" db="EMBL/GenBank/DDBJ databases">
        <title>Parallel loss of symbiosis genes in relatives of nitrogen-fixing non-legume Parasponia.</title>
        <authorList>
            <person name="Van Velzen R."/>
            <person name="Holmer R."/>
            <person name="Bu F."/>
            <person name="Rutten L."/>
            <person name="Van Zeijl A."/>
            <person name="Liu W."/>
            <person name="Santuari L."/>
            <person name="Cao Q."/>
            <person name="Sharma T."/>
            <person name="Shen D."/>
            <person name="Roswanjaya Y."/>
            <person name="Wardhani T."/>
            <person name="Kalhor M.S."/>
            <person name="Jansen J."/>
            <person name="Van den Hoogen J."/>
            <person name="Gungor B."/>
            <person name="Hartog M."/>
            <person name="Hontelez J."/>
            <person name="Verver J."/>
            <person name="Yang W.-C."/>
            <person name="Schijlen E."/>
            <person name="Repin R."/>
            <person name="Schilthuizen M."/>
            <person name="Schranz E."/>
            <person name="Heidstra R."/>
            <person name="Miyata K."/>
            <person name="Fedorova E."/>
            <person name="Kohlen W."/>
            <person name="Bisseling T."/>
            <person name="Smit S."/>
            <person name="Geurts R."/>
        </authorList>
    </citation>
    <scope>NUCLEOTIDE SEQUENCE [LARGE SCALE GENOMIC DNA]</scope>
    <source>
        <strain evidence="2">cv. RG33-2</strain>
    </source>
</reference>
<organism evidence="1 2">
    <name type="scientific">Trema orientale</name>
    <name type="common">Charcoal tree</name>
    <name type="synonym">Celtis orientalis</name>
    <dbReference type="NCBI Taxonomy" id="63057"/>
    <lineage>
        <taxon>Eukaryota</taxon>
        <taxon>Viridiplantae</taxon>
        <taxon>Streptophyta</taxon>
        <taxon>Embryophyta</taxon>
        <taxon>Tracheophyta</taxon>
        <taxon>Spermatophyta</taxon>
        <taxon>Magnoliopsida</taxon>
        <taxon>eudicotyledons</taxon>
        <taxon>Gunneridae</taxon>
        <taxon>Pentapetalae</taxon>
        <taxon>rosids</taxon>
        <taxon>fabids</taxon>
        <taxon>Rosales</taxon>
        <taxon>Cannabaceae</taxon>
        <taxon>Trema</taxon>
    </lineage>
</organism>
<keyword evidence="2" id="KW-1185">Reference proteome</keyword>